<name>A0ABV5I8L5_9ACTN</name>
<gene>
    <name evidence="2" type="ORF">ACFFV7_04515</name>
</gene>
<reference evidence="2 3" key="1">
    <citation type="submission" date="2024-09" db="EMBL/GenBank/DDBJ databases">
        <authorList>
            <person name="Sun Q."/>
            <person name="Mori K."/>
        </authorList>
    </citation>
    <scope>NUCLEOTIDE SEQUENCE [LARGE SCALE GENOMIC DNA]</scope>
    <source>
        <strain evidence="2 3">CCM 3426</strain>
    </source>
</reference>
<keyword evidence="3" id="KW-1185">Reference proteome</keyword>
<dbReference type="Proteomes" id="UP001589647">
    <property type="component" value="Unassembled WGS sequence"/>
</dbReference>
<dbReference type="RefSeq" id="WP_189650546.1">
    <property type="nucleotide sequence ID" value="NZ_BMRC01000014.1"/>
</dbReference>
<protein>
    <submittedName>
        <fullName evidence="2">Uncharacterized protein</fullName>
    </submittedName>
</protein>
<feature type="compositionally biased region" description="Basic and acidic residues" evidence="1">
    <location>
        <begin position="109"/>
        <end position="120"/>
    </location>
</feature>
<sequence>MSSRLQMAFAILAGYYLGRRHKLRTAAALAAAGLAGRASCGQGGLLAQGVKALGSSPELQRMTGRLRGELMEVGKAAAISAATKQIDSLTQKLQEHGAKPGAPQDEEAEARPTKRQAPKDEETDYGDEDYDEHDRYKEDDYEEEPEVPEQARRRPEGHEGHRGQRRTRPVRRVGQSRR</sequence>
<organism evidence="2 3">
    <name type="scientific">Nonomuraea spiralis</name>
    <dbReference type="NCBI Taxonomy" id="46182"/>
    <lineage>
        <taxon>Bacteria</taxon>
        <taxon>Bacillati</taxon>
        <taxon>Actinomycetota</taxon>
        <taxon>Actinomycetes</taxon>
        <taxon>Streptosporangiales</taxon>
        <taxon>Streptosporangiaceae</taxon>
        <taxon>Nonomuraea</taxon>
    </lineage>
</organism>
<accession>A0ABV5I8L5</accession>
<feature type="compositionally biased region" description="Acidic residues" evidence="1">
    <location>
        <begin position="121"/>
        <end position="131"/>
    </location>
</feature>
<feature type="region of interest" description="Disordered" evidence="1">
    <location>
        <begin position="88"/>
        <end position="178"/>
    </location>
</feature>
<proteinExistence type="predicted"/>
<evidence type="ECO:0000313" key="3">
    <source>
        <dbReference type="Proteomes" id="UP001589647"/>
    </source>
</evidence>
<feature type="compositionally biased region" description="Basic and acidic residues" evidence="1">
    <location>
        <begin position="149"/>
        <end position="162"/>
    </location>
</feature>
<evidence type="ECO:0000256" key="1">
    <source>
        <dbReference type="SAM" id="MobiDB-lite"/>
    </source>
</evidence>
<dbReference type="EMBL" id="JBHMEI010000002">
    <property type="protein sequence ID" value="MFB9200448.1"/>
    <property type="molecule type" value="Genomic_DNA"/>
</dbReference>
<feature type="compositionally biased region" description="Basic residues" evidence="1">
    <location>
        <begin position="163"/>
        <end position="178"/>
    </location>
</feature>
<comment type="caution">
    <text evidence="2">The sequence shown here is derived from an EMBL/GenBank/DDBJ whole genome shotgun (WGS) entry which is preliminary data.</text>
</comment>
<evidence type="ECO:0000313" key="2">
    <source>
        <dbReference type="EMBL" id="MFB9200448.1"/>
    </source>
</evidence>